<keyword evidence="3" id="KW-1185">Reference proteome</keyword>
<accession>A0A7J0FXX1</accession>
<gene>
    <name evidence="2" type="ORF">Acr_15g0013860</name>
</gene>
<name>A0A7J0FXX1_9ERIC</name>
<evidence type="ECO:0000259" key="1">
    <source>
        <dbReference type="Pfam" id="PF22936"/>
    </source>
</evidence>
<comment type="caution">
    <text evidence="2">The sequence shown here is derived from an EMBL/GenBank/DDBJ whole genome shotgun (WGS) entry which is preliminary data.</text>
</comment>
<evidence type="ECO:0000313" key="3">
    <source>
        <dbReference type="Proteomes" id="UP000585474"/>
    </source>
</evidence>
<reference evidence="2 3" key="1">
    <citation type="submission" date="2019-07" db="EMBL/GenBank/DDBJ databases">
        <title>De Novo Assembly of kiwifruit Actinidia rufa.</title>
        <authorList>
            <person name="Sugita-Konishi S."/>
            <person name="Sato K."/>
            <person name="Mori E."/>
            <person name="Abe Y."/>
            <person name="Kisaki G."/>
            <person name="Hamano K."/>
            <person name="Suezawa K."/>
            <person name="Otani M."/>
            <person name="Fukuda T."/>
            <person name="Manabe T."/>
            <person name="Gomi K."/>
            <person name="Tabuchi M."/>
            <person name="Akimitsu K."/>
            <person name="Kataoka I."/>
        </authorList>
    </citation>
    <scope>NUCLEOTIDE SEQUENCE [LARGE SCALE GENOMIC DNA]</scope>
    <source>
        <strain evidence="3">cv. Fuchu</strain>
    </source>
</reference>
<dbReference type="Pfam" id="PF22936">
    <property type="entry name" value="Pol_BBD"/>
    <property type="match status" value="1"/>
</dbReference>
<feature type="domain" description="Retrovirus-related Pol polyprotein from transposon TNT 1-94-like beta-barrel" evidence="1">
    <location>
        <begin position="89"/>
        <end position="132"/>
    </location>
</feature>
<dbReference type="EMBL" id="BJWL01000015">
    <property type="protein sequence ID" value="GFZ02778.1"/>
    <property type="molecule type" value="Genomic_DNA"/>
</dbReference>
<organism evidence="2 3">
    <name type="scientific">Actinidia rufa</name>
    <dbReference type="NCBI Taxonomy" id="165716"/>
    <lineage>
        <taxon>Eukaryota</taxon>
        <taxon>Viridiplantae</taxon>
        <taxon>Streptophyta</taxon>
        <taxon>Embryophyta</taxon>
        <taxon>Tracheophyta</taxon>
        <taxon>Spermatophyta</taxon>
        <taxon>Magnoliopsida</taxon>
        <taxon>eudicotyledons</taxon>
        <taxon>Gunneridae</taxon>
        <taxon>Pentapetalae</taxon>
        <taxon>asterids</taxon>
        <taxon>Ericales</taxon>
        <taxon>Actinidiaceae</taxon>
        <taxon>Actinidia</taxon>
    </lineage>
</organism>
<proteinExistence type="predicted"/>
<protein>
    <recommendedName>
        <fullName evidence="1">Retrovirus-related Pol polyprotein from transposon TNT 1-94-like beta-barrel domain-containing protein</fullName>
    </recommendedName>
</protein>
<dbReference type="InterPro" id="IPR054722">
    <property type="entry name" value="PolX-like_BBD"/>
</dbReference>
<dbReference type="Proteomes" id="UP000585474">
    <property type="component" value="Unassembled WGS sequence"/>
</dbReference>
<evidence type="ECO:0000313" key="2">
    <source>
        <dbReference type="EMBL" id="GFZ02778.1"/>
    </source>
</evidence>
<sequence>MYQAKTSRNKALLMRRLVNLKLQRGTVAEHTSPTAFEFFARELGDIGGFSQQFCAGWEVDYEVQSRMPCSMKSHGRQRWVSSADENPDWILDSENAYYFCRDREIFSTYATCEGLVRMANNTTNKVVGKGIV</sequence>
<dbReference type="AlphaFoldDB" id="A0A7J0FXX1"/>